<evidence type="ECO:0000256" key="3">
    <source>
        <dbReference type="PROSITE-ProRule" id="PRU00708"/>
    </source>
</evidence>
<dbReference type="Gene3D" id="1.25.40.10">
    <property type="entry name" value="Tetratricopeptide repeat domain"/>
    <property type="match status" value="2"/>
</dbReference>
<dbReference type="InterPro" id="IPR002885">
    <property type="entry name" value="PPR_rpt"/>
</dbReference>
<dbReference type="PANTHER" id="PTHR47942">
    <property type="entry name" value="TETRATRICOPEPTIDE REPEAT (TPR)-LIKE SUPERFAMILY PROTEIN-RELATED"/>
    <property type="match status" value="1"/>
</dbReference>
<evidence type="ECO:0000313" key="4">
    <source>
        <dbReference type="EMBL" id="KAF3334472.1"/>
    </source>
</evidence>
<keyword evidence="1" id="KW-0677">Repeat</keyword>
<dbReference type="AlphaFoldDB" id="A0A833R5Q6"/>
<keyword evidence="2" id="KW-0809">Transit peptide</keyword>
<dbReference type="Proteomes" id="UP000623129">
    <property type="component" value="Unassembled WGS sequence"/>
</dbReference>
<proteinExistence type="predicted"/>
<feature type="repeat" description="PPR" evidence="3">
    <location>
        <begin position="94"/>
        <end position="128"/>
    </location>
</feature>
<dbReference type="NCBIfam" id="TIGR00756">
    <property type="entry name" value="PPR"/>
    <property type="match status" value="2"/>
</dbReference>
<evidence type="ECO:0000313" key="5">
    <source>
        <dbReference type="Proteomes" id="UP000623129"/>
    </source>
</evidence>
<organism evidence="4 5">
    <name type="scientific">Carex littledalei</name>
    <dbReference type="NCBI Taxonomy" id="544730"/>
    <lineage>
        <taxon>Eukaryota</taxon>
        <taxon>Viridiplantae</taxon>
        <taxon>Streptophyta</taxon>
        <taxon>Embryophyta</taxon>
        <taxon>Tracheophyta</taxon>
        <taxon>Spermatophyta</taxon>
        <taxon>Magnoliopsida</taxon>
        <taxon>Liliopsida</taxon>
        <taxon>Poales</taxon>
        <taxon>Cyperaceae</taxon>
        <taxon>Cyperoideae</taxon>
        <taxon>Cariceae</taxon>
        <taxon>Carex</taxon>
        <taxon>Carex subgen. Euthyceras</taxon>
    </lineage>
</organism>
<sequence length="143" mass="16909">MELFNKRKYKYEPDEKMYTILISGWCKTSRPDFARKLLEEMIDRGIEPNIITYNTLLNGLCRNVSLHPETRFDRTIRSAEELLKEMQRRGIQPDTTSYSIVLHVYSRAHKPELTLCKFRAMREQGISPSIATYTSVVKCRLMW</sequence>
<feature type="repeat" description="PPR" evidence="3">
    <location>
        <begin position="14"/>
        <end position="48"/>
    </location>
</feature>
<evidence type="ECO:0000256" key="1">
    <source>
        <dbReference type="ARBA" id="ARBA00022737"/>
    </source>
</evidence>
<evidence type="ECO:0000256" key="2">
    <source>
        <dbReference type="ARBA" id="ARBA00022946"/>
    </source>
</evidence>
<dbReference type="InterPro" id="IPR011990">
    <property type="entry name" value="TPR-like_helical_dom_sf"/>
</dbReference>
<dbReference type="Pfam" id="PF13812">
    <property type="entry name" value="PPR_3"/>
    <property type="match status" value="1"/>
</dbReference>
<dbReference type="PANTHER" id="PTHR47942:SF16">
    <property type="entry name" value="PENTATRICOPEPTIDE REPEAT DOMAIN CONTAINING PROTEIN-RELATED"/>
    <property type="match status" value="1"/>
</dbReference>
<protein>
    <submittedName>
        <fullName evidence="4">Pentatricopeptide repeat-containing protein</fullName>
    </submittedName>
</protein>
<gene>
    <name evidence="4" type="ORF">FCM35_KLT21076</name>
</gene>
<dbReference type="Pfam" id="PF13041">
    <property type="entry name" value="PPR_2"/>
    <property type="match status" value="1"/>
</dbReference>
<dbReference type="OrthoDB" id="185373at2759"/>
<dbReference type="EMBL" id="SWLB01000009">
    <property type="protein sequence ID" value="KAF3334472.1"/>
    <property type="molecule type" value="Genomic_DNA"/>
</dbReference>
<comment type="caution">
    <text evidence="4">The sequence shown here is derived from an EMBL/GenBank/DDBJ whole genome shotgun (WGS) entry which is preliminary data.</text>
</comment>
<reference evidence="4" key="1">
    <citation type="submission" date="2020-01" db="EMBL/GenBank/DDBJ databases">
        <title>Genome sequence of Kobresia littledalei, the first chromosome-level genome in the family Cyperaceae.</title>
        <authorList>
            <person name="Qu G."/>
        </authorList>
    </citation>
    <scope>NUCLEOTIDE SEQUENCE</scope>
    <source>
        <strain evidence="4">C.B.Clarke</strain>
        <tissue evidence="4">Leaf</tissue>
    </source>
</reference>
<dbReference type="InterPro" id="IPR051222">
    <property type="entry name" value="PPR/CCM1_RNA-binding"/>
</dbReference>
<keyword evidence="5" id="KW-1185">Reference proteome</keyword>
<accession>A0A833R5Q6</accession>
<name>A0A833R5Q6_9POAL</name>
<dbReference type="PROSITE" id="PS51375">
    <property type="entry name" value="PPR"/>
    <property type="match status" value="2"/>
</dbReference>